<dbReference type="InterPro" id="IPR017927">
    <property type="entry name" value="FAD-bd_FR_type"/>
</dbReference>
<evidence type="ECO:0000313" key="10">
    <source>
        <dbReference type="EMBL" id="KAG9452723.1"/>
    </source>
</evidence>
<dbReference type="InterPro" id="IPR013130">
    <property type="entry name" value="Fe3_Rdtase_TM_dom"/>
</dbReference>
<evidence type="ECO:0000256" key="8">
    <source>
        <dbReference type="SAM" id="Phobius"/>
    </source>
</evidence>
<protein>
    <recommendedName>
        <fullName evidence="9">FAD-binding FR-type domain-containing protein</fullName>
    </recommendedName>
</protein>
<feature type="transmembrane region" description="Helical" evidence="8">
    <location>
        <begin position="160"/>
        <end position="180"/>
    </location>
</feature>
<keyword evidence="3 8" id="KW-0812">Transmembrane</keyword>
<proteinExistence type="predicted"/>
<evidence type="ECO:0000256" key="4">
    <source>
        <dbReference type="ARBA" id="ARBA00022827"/>
    </source>
</evidence>
<dbReference type="AlphaFoldDB" id="A0AAV7EV57"/>
<evidence type="ECO:0000256" key="5">
    <source>
        <dbReference type="ARBA" id="ARBA00022989"/>
    </source>
</evidence>
<evidence type="ECO:0000259" key="9">
    <source>
        <dbReference type="PROSITE" id="PS51384"/>
    </source>
</evidence>
<dbReference type="SFLD" id="SFLDG01168">
    <property type="entry name" value="Ferric_reductase_subgroup_(FRE"/>
    <property type="match status" value="1"/>
</dbReference>
<dbReference type="Gene3D" id="3.40.50.80">
    <property type="entry name" value="Nucleotide-binding domain of ferredoxin-NADP reductase (FNR) module"/>
    <property type="match status" value="2"/>
</dbReference>
<keyword evidence="5 8" id="KW-1133">Transmembrane helix</keyword>
<dbReference type="PANTHER" id="PTHR11972">
    <property type="entry name" value="NADPH OXIDASE"/>
    <property type="match status" value="1"/>
</dbReference>
<evidence type="ECO:0000256" key="6">
    <source>
        <dbReference type="ARBA" id="ARBA00023002"/>
    </source>
</evidence>
<name>A0AAV7EV57_ARIFI</name>
<feature type="transmembrane region" description="Helical" evidence="8">
    <location>
        <begin position="107"/>
        <end position="130"/>
    </location>
</feature>
<keyword evidence="11" id="KW-1185">Reference proteome</keyword>
<dbReference type="InterPro" id="IPR013112">
    <property type="entry name" value="FAD-bd_8"/>
</dbReference>
<dbReference type="SFLD" id="SFLDS00052">
    <property type="entry name" value="Ferric_Reductase_Domain"/>
    <property type="match status" value="1"/>
</dbReference>
<dbReference type="InterPro" id="IPR013121">
    <property type="entry name" value="Fe_red_NAD-bd_6"/>
</dbReference>
<keyword evidence="6" id="KW-0560">Oxidoreductase</keyword>
<dbReference type="SUPFAM" id="SSF52343">
    <property type="entry name" value="Ferredoxin reductase-like, C-terminal NADP-linked domain"/>
    <property type="match status" value="1"/>
</dbReference>
<feature type="transmembrane region" description="Helical" evidence="8">
    <location>
        <begin position="242"/>
        <end position="262"/>
    </location>
</feature>
<sequence>MEGVGSRLVRAAVALLIGLVFLGRMLSWVIYPTSYYMEWLRKITASVDSTYFGIQGADMLMFVFPVLFMAVLGCIYLHLSKENKPSLKKTNRLPALWRRPVLVKGPLGIVTGAELTFFAMFAALVIWTFAMFLHSSYAKMNAASAHKHGDKLWEAKLHTAGLRLGLVGTLCFSFLFFPVTRGSSLLPLVGLSSEATVKYHIWLGHIVMAIFTAHGLSYVVYWAAKKQITEMLKWDKIGVSNVAGELALICGLMMWVTSLAPVRRKMFELFYYTHHLYFLFFFFFILHVGTSFFGLSVFGLVLPGIYLFLVDRCLRFLQSRQRVRLHSARLLPCETLELNFSKTAALSYSPASILFLNVPSVSRLQWHPFTVTSSAALEEDKISVVIKSEGNWSRKLYQMLSSSTPVDHLDVGVEGPYGSPASTRFLRYDKLVMVSGGSGITPFISVIRELISLSSKFAPRSLPKVQLVCCFKNSQQLAMIGLLLPLAGTHCDISRLQLQIEAYVTREEGPDTENYNKHNELQRTLFMFKHNPHSHSPVSPVLGPNGWLWLAAIISSSFVMFLILLGITTRYYIYPIDQDTGRIFPHLSKSLLNMLFVCVSILVGATAAFLWNKRQSETEAKVEDPSWFIDGDRELESLPYQSLAESIRVHYGWRPDLEKIILESGTEESSVGVLASGPKGMRQRVAAICSSAGSTNNLHFESISFSW</sequence>
<dbReference type="GO" id="GO:0005886">
    <property type="term" value="C:plasma membrane"/>
    <property type="evidence" value="ECO:0007669"/>
    <property type="project" value="TreeGrafter"/>
</dbReference>
<dbReference type="EMBL" id="JAINDJ010000003">
    <property type="protein sequence ID" value="KAG9452723.1"/>
    <property type="molecule type" value="Genomic_DNA"/>
</dbReference>
<dbReference type="PANTHER" id="PTHR11972:SF41">
    <property type="entry name" value="FERRIC REDUCTION OXIDASE 2"/>
    <property type="match status" value="1"/>
</dbReference>
<keyword evidence="2" id="KW-0285">Flavoprotein</keyword>
<keyword evidence="7 8" id="KW-0472">Membrane</keyword>
<feature type="transmembrane region" description="Helical" evidence="8">
    <location>
        <begin position="12"/>
        <end position="31"/>
    </location>
</feature>
<comment type="caution">
    <text evidence="10">The sequence shown here is derived from an EMBL/GenBank/DDBJ whole genome shotgun (WGS) entry which is preliminary data.</text>
</comment>
<reference evidence="10 11" key="1">
    <citation type="submission" date="2021-07" db="EMBL/GenBank/DDBJ databases">
        <title>The Aristolochia fimbriata genome: insights into angiosperm evolution, floral development and chemical biosynthesis.</title>
        <authorList>
            <person name="Jiao Y."/>
        </authorList>
    </citation>
    <scope>NUCLEOTIDE SEQUENCE [LARGE SCALE GENOMIC DNA]</scope>
    <source>
        <strain evidence="10">IBCAS-2021</strain>
        <tissue evidence="10">Leaf</tissue>
    </source>
</reference>
<feature type="transmembrane region" description="Helical" evidence="8">
    <location>
        <begin position="201"/>
        <end position="222"/>
    </location>
</feature>
<comment type="subcellular location">
    <subcellularLocation>
        <location evidence="1">Membrane</location>
        <topology evidence="1">Multi-pass membrane protein</topology>
    </subcellularLocation>
</comment>
<feature type="transmembrane region" description="Helical" evidence="8">
    <location>
        <begin position="59"/>
        <end position="79"/>
    </location>
</feature>
<dbReference type="PROSITE" id="PS51384">
    <property type="entry name" value="FAD_FR"/>
    <property type="match status" value="1"/>
</dbReference>
<dbReference type="GO" id="GO:0000293">
    <property type="term" value="F:ferric-chelate reductase activity"/>
    <property type="evidence" value="ECO:0007669"/>
    <property type="project" value="TreeGrafter"/>
</dbReference>
<gene>
    <name evidence="10" type="ORF">H6P81_005627</name>
</gene>
<dbReference type="CDD" id="cd06186">
    <property type="entry name" value="NOX_Duox_like_FAD_NADP"/>
    <property type="match status" value="1"/>
</dbReference>
<dbReference type="InterPro" id="IPR039261">
    <property type="entry name" value="FNR_nucleotide-bd"/>
</dbReference>
<evidence type="ECO:0000256" key="1">
    <source>
        <dbReference type="ARBA" id="ARBA00004141"/>
    </source>
</evidence>
<feature type="transmembrane region" description="Helical" evidence="8">
    <location>
        <begin position="590"/>
        <end position="611"/>
    </location>
</feature>
<dbReference type="PRINTS" id="PR00466">
    <property type="entry name" value="GP91PHOX"/>
</dbReference>
<dbReference type="Pfam" id="PF01794">
    <property type="entry name" value="Ferric_reduct"/>
    <property type="match status" value="1"/>
</dbReference>
<dbReference type="InterPro" id="IPR000778">
    <property type="entry name" value="Cyt_b245_heavy_chain"/>
</dbReference>
<feature type="domain" description="FAD-binding FR-type" evidence="9">
    <location>
        <begin position="318"/>
        <end position="423"/>
    </location>
</feature>
<feature type="transmembrane region" description="Helical" evidence="8">
    <location>
        <begin position="547"/>
        <end position="569"/>
    </location>
</feature>
<feature type="transmembrane region" description="Helical" evidence="8">
    <location>
        <begin position="431"/>
        <end position="451"/>
    </location>
</feature>
<dbReference type="Pfam" id="PF08022">
    <property type="entry name" value="FAD_binding_8"/>
    <property type="match status" value="1"/>
</dbReference>
<accession>A0AAV7EV57</accession>
<evidence type="ECO:0000256" key="3">
    <source>
        <dbReference type="ARBA" id="ARBA00022692"/>
    </source>
</evidence>
<dbReference type="InterPro" id="IPR050369">
    <property type="entry name" value="RBOH/FRE"/>
</dbReference>
<keyword evidence="4" id="KW-0274">FAD</keyword>
<evidence type="ECO:0000256" key="2">
    <source>
        <dbReference type="ARBA" id="ARBA00022630"/>
    </source>
</evidence>
<dbReference type="Pfam" id="PF08030">
    <property type="entry name" value="NAD_binding_6"/>
    <property type="match status" value="1"/>
</dbReference>
<evidence type="ECO:0000313" key="11">
    <source>
        <dbReference type="Proteomes" id="UP000825729"/>
    </source>
</evidence>
<feature type="transmembrane region" description="Helical" evidence="8">
    <location>
        <begin position="292"/>
        <end position="310"/>
    </location>
</feature>
<organism evidence="10 11">
    <name type="scientific">Aristolochia fimbriata</name>
    <name type="common">White veined hardy Dutchman's pipe vine</name>
    <dbReference type="NCBI Taxonomy" id="158543"/>
    <lineage>
        <taxon>Eukaryota</taxon>
        <taxon>Viridiplantae</taxon>
        <taxon>Streptophyta</taxon>
        <taxon>Embryophyta</taxon>
        <taxon>Tracheophyta</taxon>
        <taxon>Spermatophyta</taxon>
        <taxon>Magnoliopsida</taxon>
        <taxon>Magnoliidae</taxon>
        <taxon>Piperales</taxon>
        <taxon>Aristolochiaceae</taxon>
        <taxon>Aristolochia</taxon>
    </lineage>
</organism>
<dbReference type="Proteomes" id="UP000825729">
    <property type="component" value="Unassembled WGS sequence"/>
</dbReference>
<evidence type="ECO:0000256" key="7">
    <source>
        <dbReference type="ARBA" id="ARBA00023136"/>
    </source>
</evidence>